<dbReference type="EMBL" id="CM031811">
    <property type="protein sequence ID" value="KAG6661465.1"/>
    <property type="molecule type" value="Genomic_DNA"/>
</dbReference>
<comment type="subcellular location">
    <subcellularLocation>
        <location evidence="1">Membrane</location>
        <topology evidence="1">Multi-pass membrane protein</topology>
    </subcellularLocation>
</comment>
<keyword evidence="2 5" id="KW-0812">Transmembrane</keyword>
<organism evidence="6 7">
    <name type="scientific">Carya illinoinensis</name>
    <name type="common">Pecan</name>
    <dbReference type="NCBI Taxonomy" id="32201"/>
    <lineage>
        <taxon>Eukaryota</taxon>
        <taxon>Viridiplantae</taxon>
        <taxon>Streptophyta</taxon>
        <taxon>Embryophyta</taxon>
        <taxon>Tracheophyta</taxon>
        <taxon>Spermatophyta</taxon>
        <taxon>Magnoliopsida</taxon>
        <taxon>eudicotyledons</taxon>
        <taxon>Gunneridae</taxon>
        <taxon>Pentapetalae</taxon>
        <taxon>rosids</taxon>
        <taxon>fabids</taxon>
        <taxon>Fagales</taxon>
        <taxon>Juglandaceae</taxon>
        <taxon>Carya</taxon>
    </lineage>
</organism>
<feature type="transmembrane region" description="Helical" evidence="5">
    <location>
        <begin position="84"/>
        <end position="107"/>
    </location>
</feature>
<proteinExistence type="predicted"/>
<feature type="transmembrane region" description="Helical" evidence="5">
    <location>
        <begin position="53"/>
        <end position="72"/>
    </location>
</feature>
<evidence type="ECO:0000313" key="7">
    <source>
        <dbReference type="Proteomes" id="UP000811609"/>
    </source>
</evidence>
<dbReference type="AlphaFoldDB" id="A0A8T1R3X7"/>
<protein>
    <recommendedName>
        <fullName evidence="8">Tetraspanin-19</fullName>
    </recommendedName>
</protein>
<evidence type="ECO:0000256" key="5">
    <source>
        <dbReference type="SAM" id="Phobius"/>
    </source>
</evidence>
<keyword evidence="7" id="KW-1185">Reference proteome</keyword>
<reference evidence="6" key="1">
    <citation type="submission" date="2020-12" db="EMBL/GenBank/DDBJ databases">
        <title>WGS assembly of Carya illinoinensis cv. Pawnee.</title>
        <authorList>
            <person name="Platts A."/>
            <person name="Shu S."/>
            <person name="Wright S."/>
            <person name="Barry K."/>
            <person name="Edger P."/>
            <person name="Pires J.C."/>
            <person name="Schmutz J."/>
        </authorList>
    </citation>
    <scope>NUCLEOTIDE SEQUENCE</scope>
    <source>
        <tissue evidence="6">Leaf</tissue>
    </source>
</reference>
<keyword evidence="3 5" id="KW-1133">Transmembrane helix</keyword>
<dbReference type="Proteomes" id="UP000811609">
    <property type="component" value="Chromosome 3"/>
</dbReference>
<comment type="caution">
    <text evidence="6">The sequence shown here is derived from an EMBL/GenBank/DDBJ whole genome shotgun (WGS) entry which is preliminary data.</text>
</comment>
<evidence type="ECO:0000256" key="2">
    <source>
        <dbReference type="ARBA" id="ARBA00022692"/>
    </source>
</evidence>
<dbReference type="InterPro" id="IPR018499">
    <property type="entry name" value="Tetraspanin/Peripherin"/>
</dbReference>
<feature type="transmembrane region" description="Helical" evidence="5">
    <location>
        <begin position="139"/>
        <end position="158"/>
    </location>
</feature>
<evidence type="ECO:0000256" key="4">
    <source>
        <dbReference type="ARBA" id="ARBA00023136"/>
    </source>
</evidence>
<evidence type="ECO:0000313" key="6">
    <source>
        <dbReference type="EMBL" id="KAG6661465.1"/>
    </source>
</evidence>
<dbReference type="Pfam" id="PF00335">
    <property type="entry name" value="Tetraspanin"/>
    <property type="match status" value="1"/>
</dbReference>
<evidence type="ECO:0008006" key="8">
    <source>
        <dbReference type="Google" id="ProtNLM"/>
    </source>
</evidence>
<sequence>MLRSCIQSILKLVNSVLAMFGMALILYAVWMISIWQKQMGELPFWGSDHPAPWFIDTFLGLGITLCVITCTGHIAAETANGCCLYMYMLFVFLVLMLEAGVTADVFLNRNWEEDFPDDPTGNLAQFKDFIRSNFGICKWIGLTIVSIQGLSLLSAISLKALGPHRYCDNDDDYAPERALLLRNAVQPPPYVVGDPIYGSKNGAWSIRINDKEADLWMDRKYRGTKRARYMMFLSPIE</sequence>
<name>A0A8T1R3X7_CARIL</name>
<evidence type="ECO:0000256" key="1">
    <source>
        <dbReference type="ARBA" id="ARBA00004141"/>
    </source>
</evidence>
<keyword evidence="4 5" id="KW-0472">Membrane</keyword>
<evidence type="ECO:0000256" key="3">
    <source>
        <dbReference type="ARBA" id="ARBA00022989"/>
    </source>
</evidence>
<accession>A0A8T1R3X7</accession>
<feature type="transmembrane region" description="Helical" evidence="5">
    <location>
        <begin position="12"/>
        <end position="33"/>
    </location>
</feature>
<gene>
    <name evidence="6" type="ORF">CIPAW_03G175400</name>
</gene>
<dbReference type="GO" id="GO:0016020">
    <property type="term" value="C:membrane"/>
    <property type="evidence" value="ECO:0007669"/>
    <property type="project" value="UniProtKB-SubCell"/>
</dbReference>